<keyword evidence="2" id="KW-0808">Transferase</keyword>
<name>A0A166BQL3_9AGAM</name>
<dbReference type="SUPFAM" id="SSF89796">
    <property type="entry name" value="CoA-transferase family III (CaiB/BaiF)"/>
    <property type="match status" value="2"/>
</dbReference>
<evidence type="ECO:0000313" key="2">
    <source>
        <dbReference type="EMBL" id="KZT36636.1"/>
    </source>
</evidence>
<evidence type="ECO:0000313" key="3">
    <source>
        <dbReference type="Proteomes" id="UP000076798"/>
    </source>
</evidence>
<dbReference type="STRING" id="1314776.A0A166BQL3"/>
<sequence length="478" mass="52113">MQAVESLVKELALELPLKNLHLSGSPDLAVQSYFKLGQAAQATIGLAALSAVHLDALRTGRSQCVSVDARHAVLEFNSTLYYSRNANKSRPPSLWDDLSGMYRTADSNYVRIHTNFPHHKQGIVDLLRCQPTKQSISLALSSQNSFSFESDAASGKMCASAMRTFSQWDAHPHAKALIGVPPVEIIKVGHAPKRPPCPHAKSPLDGIRVLDLTRVLAGPICGRSLAAFGADVLWVTSPNLPDLPDLDIETSRGKRTTQLDLTQSGPLSQLEDLTRQSDVFLQAYRPGGLSSKGFGVRDVVELRPGIVYANLTAYGYDGPWKDKRGFDSLVQTATGFNHAEGLAFSDYHGRAFEPRPFPMQAIDHAAGYFLTLGIITALGKTITEGGSWEVRVSLAAVGQWIRSLGRTDLETAFGQAKAYPSRNDPEIIALSHETEKDGDKETLTVLRHAYILSETPVREGIAPLSLNAHEAEWLETNL</sequence>
<organism evidence="2 3">
    <name type="scientific">Sistotremastrum suecicum HHB10207 ss-3</name>
    <dbReference type="NCBI Taxonomy" id="1314776"/>
    <lineage>
        <taxon>Eukaryota</taxon>
        <taxon>Fungi</taxon>
        <taxon>Dikarya</taxon>
        <taxon>Basidiomycota</taxon>
        <taxon>Agaricomycotina</taxon>
        <taxon>Agaricomycetes</taxon>
        <taxon>Sistotremastrales</taxon>
        <taxon>Sistotremastraceae</taxon>
        <taxon>Sistotremastrum</taxon>
    </lineage>
</organism>
<dbReference type="Gene3D" id="3.40.50.10540">
    <property type="entry name" value="Crotonobetainyl-coa:carnitine coa-transferase, domain 1"/>
    <property type="match status" value="1"/>
</dbReference>
<dbReference type="PANTHER" id="PTHR48228">
    <property type="entry name" value="SUCCINYL-COA--D-CITRAMALATE COA-TRANSFERASE"/>
    <property type="match status" value="1"/>
</dbReference>
<keyword evidence="3" id="KW-1185">Reference proteome</keyword>
<dbReference type="InterPro" id="IPR023606">
    <property type="entry name" value="CoA-Trfase_III_dom_1_sf"/>
</dbReference>
<dbReference type="EMBL" id="KV428102">
    <property type="protein sequence ID" value="KZT36636.1"/>
    <property type="molecule type" value="Genomic_DNA"/>
</dbReference>
<gene>
    <name evidence="2" type="ORF">SISSUDRAFT_988919</name>
</gene>
<dbReference type="GO" id="GO:0016740">
    <property type="term" value="F:transferase activity"/>
    <property type="evidence" value="ECO:0007669"/>
    <property type="project" value="UniProtKB-KW"/>
</dbReference>
<protein>
    <submittedName>
        <fullName evidence="2">CoA-transferase family III</fullName>
    </submittedName>
</protein>
<evidence type="ECO:0000256" key="1">
    <source>
        <dbReference type="ARBA" id="ARBA00008383"/>
    </source>
</evidence>
<dbReference type="Pfam" id="PF02515">
    <property type="entry name" value="CoA_transf_3"/>
    <property type="match status" value="1"/>
</dbReference>
<dbReference type="PANTHER" id="PTHR48228:SF4">
    <property type="entry name" value="BLR3030 PROTEIN"/>
    <property type="match status" value="1"/>
</dbReference>
<dbReference type="InterPro" id="IPR050509">
    <property type="entry name" value="CoA-transferase_III"/>
</dbReference>
<dbReference type="AlphaFoldDB" id="A0A166BQL3"/>
<reference evidence="2 3" key="1">
    <citation type="journal article" date="2016" name="Mol. Biol. Evol.">
        <title>Comparative Genomics of Early-Diverging Mushroom-Forming Fungi Provides Insights into the Origins of Lignocellulose Decay Capabilities.</title>
        <authorList>
            <person name="Nagy L.G."/>
            <person name="Riley R."/>
            <person name="Tritt A."/>
            <person name="Adam C."/>
            <person name="Daum C."/>
            <person name="Floudas D."/>
            <person name="Sun H."/>
            <person name="Yadav J.S."/>
            <person name="Pangilinan J."/>
            <person name="Larsson K.H."/>
            <person name="Matsuura K."/>
            <person name="Barry K."/>
            <person name="Labutti K."/>
            <person name="Kuo R."/>
            <person name="Ohm R.A."/>
            <person name="Bhattacharya S.S."/>
            <person name="Shirouzu T."/>
            <person name="Yoshinaga Y."/>
            <person name="Martin F.M."/>
            <person name="Grigoriev I.V."/>
            <person name="Hibbett D.S."/>
        </authorList>
    </citation>
    <scope>NUCLEOTIDE SEQUENCE [LARGE SCALE GENOMIC DNA]</scope>
    <source>
        <strain evidence="2 3">HHB10207 ss-3</strain>
    </source>
</reference>
<dbReference type="InterPro" id="IPR003673">
    <property type="entry name" value="CoA-Trfase_fam_III"/>
</dbReference>
<dbReference type="OrthoDB" id="2308815at2759"/>
<comment type="similarity">
    <text evidence="1">Belongs to the CoA-transferase III family.</text>
</comment>
<proteinExistence type="inferred from homology"/>
<accession>A0A166BQL3</accession>
<dbReference type="Proteomes" id="UP000076798">
    <property type="component" value="Unassembled WGS sequence"/>
</dbReference>